<evidence type="ECO:0000256" key="1">
    <source>
        <dbReference type="SAM" id="MobiDB-lite"/>
    </source>
</evidence>
<gene>
    <name evidence="2" type="ordered locus">RSPO_c01305</name>
</gene>
<evidence type="ECO:0000313" key="2">
    <source>
        <dbReference type="EMBL" id="AEG68606.1"/>
    </source>
</evidence>
<feature type="region of interest" description="Disordered" evidence="1">
    <location>
        <begin position="70"/>
        <end position="109"/>
    </location>
</feature>
<dbReference type="HOGENOM" id="CLU_2181755_0_0_4"/>
<sequence length="109" mass="11580">MHSSSCVPPSTSFDSILASPTRQGRRVLRGVTSVTDWRQSAHTRAAQHPCRRQPCAEHPHPFTAEIARGDGAVGRPASSVFDHGDRLPAHTAASGIRPETGAAYAARDG</sequence>
<accession>F6G021</accession>
<evidence type="ECO:0000313" key="3">
    <source>
        <dbReference type="Proteomes" id="UP000007953"/>
    </source>
</evidence>
<dbReference type="AlphaFoldDB" id="F6G021"/>
<proteinExistence type="predicted"/>
<feature type="region of interest" description="Disordered" evidence="1">
    <location>
        <begin position="1"/>
        <end position="24"/>
    </location>
</feature>
<dbReference type="Proteomes" id="UP000007953">
    <property type="component" value="Chromosome"/>
</dbReference>
<protein>
    <submittedName>
        <fullName evidence="2">Uncharacterized protein</fullName>
    </submittedName>
</protein>
<reference evidence="2 3" key="1">
    <citation type="journal article" date="2011" name="J. Bacteriol.">
        <title>Complete genome sequence of the plant pathogen Ralstonia solanacearum strain Po82.</title>
        <authorList>
            <person name="Xu J."/>
            <person name="Zheng H.J."/>
            <person name="Liu L."/>
            <person name="Pan Z.C."/>
            <person name="Prior P."/>
            <person name="Tang B."/>
            <person name="Xu J.S."/>
            <person name="Zhang H."/>
            <person name="Tian Q."/>
            <person name="Zhang L.Q."/>
            <person name="Feng J."/>
        </authorList>
    </citation>
    <scope>NUCLEOTIDE SEQUENCE [LARGE SCALE GENOMIC DNA]</scope>
    <source>
        <strain evidence="2 3">Po82</strain>
    </source>
</reference>
<name>F6G021_RALS8</name>
<dbReference type="PATRIC" id="fig|1031711.3.peg.1275"/>
<dbReference type="KEGG" id="rsn:RSPO_c01305"/>
<organism evidence="2 3">
    <name type="scientific">Ralstonia solanacearum (strain Po82)</name>
    <dbReference type="NCBI Taxonomy" id="1031711"/>
    <lineage>
        <taxon>Bacteria</taxon>
        <taxon>Pseudomonadati</taxon>
        <taxon>Pseudomonadota</taxon>
        <taxon>Betaproteobacteria</taxon>
        <taxon>Burkholderiales</taxon>
        <taxon>Burkholderiaceae</taxon>
        <taxon>Ralstonia</taxon>
        <taxon>Ralstonia solanacearum species complex</taxon>
    </lineage>
</organism>
<dbReference type="EMBL" id="CP002819">
    <property type="protein sequence ID" value="AEG68606.1"/>
    <property type="molecule type" value="Genomic_DNA"/>
</dbReference>
<feature type="compositionally biased region" description="Polar residues" evidence="1">
    <location>
        <begin position="1"/>
        <end position="22"/>
    </location>
</feature>